<dbReference type="EMBL" id="JBHULZ010000026">
    <property type="protein sequence ID" value="MFD2697662.1"/>
    <property type="molecule type" value="Genomic_DNA"/>
</dbReference>
<feature type="signal peptide" evidence="10">
    <location>
        <begin position="1"/>
        <end position="19"/>
    </location>
</feature>
<dbReference type="Proteomes" id="UP001597357">
    <property type="component" value="Unassembled WGS sequence"/>
</dbReference>
<feature type="domain" description="Histidine kinase" evidence="11">
    <location>
        <begin position="386"/>
        <end position="605"/>
    </location>
</feature>
<dbReference type="SUPFAM" id="SSF47384">
    <property type="entry name" value="Homodimeric domain of signal transducing histidine kinase"/>
    <property type="match status" value="1"/>
</dbReference>
<feature type="coiled-coil region" evidence="8">
    <location>
        <begin position="302"/>
        <end position="329"/>
    </location>
</feature>
<feature type="transmembrane region" description="Helical" evidence="9">
    <location>
        <begin position="334"/>
        <end position="352"/>
    </location>
</feature>
<dbReference type="EC" id="2.7.13.3" evidence="2"/>
<evidence type="ECO:0000256" key="10">
    <source>
        <dbReference type="SAM" id="SignalP"/>
    </source>
</evidence>
<evidence type="ECO:0000256" key="2">
    <source>
        <dbReference type="ARBA" id="ARBA00012438"/>
    </source>
</evidence>
<keyword evidence="13" id="KW-1185">Reference proteome</keyword>
<dbReference type="SUPFAM" id="SSF48452">
    <property type="entry name" value="TPR-like"/>
    <property type="match status" value="2"/>
</dbReference>
<sequence>MKNYSVRLTLFFFALFISAKGISQIQDSSSFYLNEAKKIYKNDLYKSASLIQKAETFLERFPNDSLKGLACKVRGSISYIRGDYAESLKYNQQALYIFQKTDDKQNQALAYNGLGLVQQALGRHQQAVDYFNQARDVQIKENPAFSLNAGMSYFYLGDYKKARELYLETKSNLTNPNNHIYLNTLNRLAELDYVEGKLNLAETKYLQVLNNPSVTNYERIFVLHGLAEVYAKQNKIDLAIGTAEQAKRESSALQATWDLKRNTKLLAKLYQKTKNLPKALENLTLHSQLSDSLYNKEQAQIVGLLELDLKEKENQLLQEKNKASQNQIKSRNSLLIIGGLFLLLTLFFMFKYRKIGKQRARLITELNRKNKHLKEIDENKNVLFSIVSHDIRSPIAAMTQLMDDTVLSSLSYNEKEEAFKEIRLQLTQTSRMLNNLLVWANSQINGQIKSTFEPLDIQKEMTDVLSVYKIPAKYKEVHLIHNCIEQKSIVKIQVAQLHVILHNILTNALKYTNKKGRIIINYDTSDKDKITLSILNEGEEMHQDLIDSIQNINHLEPVNVKPSANSFGLGLKLVKKYVLENNGSLEIIPHSFTGTEIKLTFSLEIN</sequence>
<feature type="chain" id="PRO_5045655293" description="histidine kinase" evidence="10">
    <location>
        <begin position="20"/>
        <end position="606"/>
    </location>
</feature>
<dbReference type="Gene3D" id="1.10.287.130">
    <property type="match status" value="1"/>
</dbReference>
<evidence type="ECO:0000259" key="11">
    <source>
        <dbReference type="PROSITE" id="PS50109"/>
    </source>
</evidence>
<dbReference type="Gene3D" id="1.25.40.10">
    <property type="entry name" value="Tetratricopeptide repeat domain"/>
    <property type="match status" value="2"/>
</dbReference>
<dbReference type="Pfam" id="PF02518">
    <property type="entry name" value="HATPase_c"/>
    <property type="match status" value="1"/>
</dbReference>
<feature type="repeat" description="TPR" evidence="7">
    <location>
        <begin position="108"/>
        <end position="141"/>
    </location>
</feature>
<keyword evidence="9" id="KW-0472">Membrane</keyword>
<dbReference type="PANTHER" id="PTHR45453">
    <property type="entry name" value="PHOSPHATE REGULON SENSOR PROTEIN PHOR"/>
    <property type="match status" value="1"/>
</dbReference>
<evidence type="ECO:0000256" key="3">
    <source>
        <dbReference type="ARBA" id="ARBA00022553"/>
    </source>
</evidence>
<accession>A0ABW5SD84</accession>
<dbReference type="SUPFAM" id="SSF55874">
    <property type="entry name" value="ATPase domain of HSP90 chaperone/DNA topoisomerase II/histidine kinase"/>
    <property type="match status" value="1"/>
</dbReference>
<dbReference type="InterPro" id="IPR036890">
    <property type="entry name" value="HATPase_C_sf"/>
</dbReference>
<comment type="catalytic activity">
    <reaction evidence="1">
        <text>ATP + protein L-histidine = ADP + protein N-phospho-L-histidine.</text>
        <dbReference type="EC" id="2.7.13.3"/>
    </reaction>
</comment>
<dbReference type="PANTHER" id="PTHR45453:SF1">
    <property type="entry name" value="PHOSPHATE REGULON SENSOR PROTEIN PHOR"/>
    <property type="match status" value="1"/>
</dbReference>
<dbReference type="CDD" id="cd00082">
    <property type="entry name" value="HisKA"/>
    <property type="match status" value="1"/>
</dbReference>
<dbReference type="Pfam" id="PF13424">
    <property type="entry name" value="TPR_12"/>
    <property type="match status" value="1"/>
</dbReference>
<organism evidence="12 13">
    <name type="scientific">Mesonia sediminis</name>
    <dbReference type="NCBI Taxonomy" id="1703946"/>
    <lineage>
        <taxon>Bacteria</taxon>
        <taxon>Pseudomonadati</taxon>
        <taxon>Bacteroidota</taxon>
        <taxon>Flavobacteriia</taxon>
        <taxon>Flavobacteriales</taxon>
        <taxon>Flavobacteriaceae</taxon>
        <taxon>Mesonia</taxon>
    </lineage>
</organism>
<comment type="caution">
    <text evidence="12">The sequence shown here is derived from an EMBL/GenBank/DDBJ whole genome shotgun (WGS) entry which is preliminary data.</text>
</comment>
<proteinExistence type="predicted"/>
<name>A0ABW5SD84_9FLAO</name>
<evidence type="ECO:0000313" key="13">
    <source>
        <dbReference type="Proteomes" id="UP001597357"/>
    </source>
</evidence>
<keyword evidence="8" id="KW-0175">Coiled coil</keyword>
<evidence type="ECO:0000256" key="4">
    <source>
        <dbReference type="ARBA" id="ARBA00022679"/>
    </source>
</evidence>
<dbReference type="InterPro" id="IPR011990">
    <property type="entry name" value="TPR-like_helical_dom_sf"/>
</dbReference>
<keyword evidence="4" id="KW-0808">Transferase</keyword>
<evidence type="ECO:0000256" key="5">
    <source>
        <dbReference type="ARBA" id="ARBA00022777"/>
    </source>
</evidence>
<dbReference type="SMART" id="SM00387">
    <property type="entry name" value="HATPase_c"/>
    <property type="match status" value="1"/>
</dbReference>
<dbReference type="SMART" id="SM00028">
    <property type="entry name" value="TPR"/>
    <property type="match status" value="4"/>
</dbReference>
<dbReference type="InterPro" id="IPR003594">
    <property type="entry name" value="HATPase_dom"/>
</dbReference>
<dbReference type="InterPro" id="IPR019734">
    <property type="entry name" value="TPR_rpt"/>
</dbReference>
<keyword evidence="5" id="KW-0418">Kinase</keyword>
<keyword evidence="7" id="KW-0802">TPR repeat</keyword>
<evidence type="ECO:0000313" key="12">
    <source>
        <dbReference type="EMBL" id="MFD2697662.1"/>
    </source>
</evidence>
<dbReference type="Gene3D" id="3.30.565.10">
    <property type="entry name" value="Histidine kinase-like ATPase, C-terminal domain"/>
    <property type="match status" value="1"/>
</dbReference>
<evidence type="ECO:0000256" key="8">
    <source>
        <dbReference type="SAM" id="Coils"/>
    </source>
</evidence>
<dbReference type="PROSITE" id="PS50005">
    <property type="entry name" value="TPR"/>
    <property type="match status" value="1"/>
</dbReference>
<dbReference type="InterPro" id="IPR036097">
    <property type="entry name" value="HisK_dim/P_sf"/>
</dbReference>
<protein>
    <recommendedName>
        <fullName evidence="2">histidine kinase</fullName>
        <ecNumber evidence="2">2.7.13.3</ecNumber>
    </recommendedName>
</protein>
<keyword evidence="10" id="KW-0732">Signal</keyword>
<keyword evidence="9" id="KW-1133">Transmembrane helix</keyword>
<evidence type="ECO:0000256" key="9">
    <source>
        <dbReference type="SAM" id="Phobius"/>
    </source>
</evidence>
<dbReference type="InterPro" id="IPR005467">
    <property type="entry name" value="His_kinase_dom"/>
</dbReference>
<dbReference type="InterPro" id="IPR050351">
    <property type="entry name" value="BphY/WalK/GraS-like"/>
</dbReference>
<dbReference type="RefSeq" id="WP_379045928.1">
    <property type="nucleotide sequence ID" value="NZ_JBHULZ010000026.1"/>
</dbReference>
<keyword evidence="3" id="KW-0597">Phosphoprotein</keyword>
<keyword evidence="9" id="KW-0812">Transmembrane</keyword>
<evidence type="ECO:0000256" key="1">
    <source>
        <dbReference type="ARBA" id="ARBA00000085"/>
    </source>
</evidence>
<dbReference type="InterPro" id="IPR003661">
    <property type="entry name" value="HisK_dim/P_dom"/>
</dbReference>
<evidence type="ECO:0000256" key="7">
    <source>
        <dbReference type="PROSITE-ProRule" id="PRU00339"/>
    </source>
</evidence>
<evidence type="ECO:0000256" key="6">
    <source>
        <dbReference type="ARBA" id="ARBA00023012"/>
    </source>
</evidence>
<gene>
    <name evidence="12" type="ORF">ACFSQ0_06625</name>
</gene>
<reference evidence="13" key="1">
    <citation type="journal article" date="2019" name="Int. J. Syst. Evol. Microbiol.">
        <title>The Global Catalogue of Microorganisms (GCM) 10K type strain sequencing project: providing services to taxonomists for standard genome sequencing and annotation.</title>
        <authorList>
            <consortium name="The Broad Institute Genomics Platform"/>
            <consortium name="The Broad Institute Genome Sequencing Center for Infectious Disease"/>
            <person name="Wu L."/>
            <person name="Ma J."/>
        </authorList>
    </citation>
    <scope>NUCLEOTIDE SEQUENCE [LARGE SCALE GENOMIC DNA]</scope>
    <source>
        <strain evidence="13">KCTC 42255</strain>
    </source>
</reference>
<dbReference type="PROSITE" id="PS50109">
    <property type="entry name" value="HIS_KIN"/>
    <property type="match status" value="1"/>
</dbReference>
<keyword evidence="6" id="KW-0902">Two-component regulatory system</keyword>